<keyword evidence="2" id="KW-1185">Reference proteome</keyword>
<organism evidence="1 2">
    <name type="scientific">Catharanthus roseus</name>
    <name type="common">Madagascar periwinkle</name>
    <name type="synonym">Vinca rosea</name>
    <dbReference type="NCBI Taxonomy" id="4058"/>
    <lineage>
        <taxon>Eukaryota</taxon>
        <taxon>Viridiplantae</taxon>
        <taxon>Streptophyta</taxon>
        <taxon>Embryophyta</taxon>
        <taxon>Tracheophyta</taxon>
        <taxon>Spermatophyta</taxon>
        <taxon>Magnoliopsida</taxon>
        <taxon>eudicotyledons</taxon>
        <taxon>Gunneridae</taxon>
        <taxon>Pentapetalae</taxon>
        <taxon>asterids</taxon>
        <taxon>lamiids</taxon>
        <taxon>Gentianales</taxon>
        <taxon>Apocynaceae</taxon>
        <taxon>Rauvolfioideae</taxon>
        <taxon>Vinceae</taxon>
        <taxon>Catharanthinae</taxon>
        <taxon>Catharanthus</taxon>
    </lineage>
</organism>
<dbReference type="Proteomes" id="UP001060085">
    <property type="component" value="Linkage Group LG08"/>
</dbReference>
<evidence type="ECO:0000313" key="1">
    <source>
        <dbReference type="EMBL" id="KAI5649199.1"/>
    </source>
</evidence>
<name>A0ACB9ZQ36_CATRO</name>
<proteinExistence type="predicted"/>
<accession>A0ACB9ZQ36</accession>
<reference evidence="2" key="1">
    <citation type="journal article" date="2023" name="Nat. Plants">
        <title>Single-cell RNA sequencing provides a high-resolution roadmap for understanding the multicellular compartmentation of specialized metabolism.</title>
        <authorList>
            <person name="Sun S."/>
            <person name="Shen X."/>
            <person name="Li Y."/>
            <person name="Li Y."/>
            <person name="Wang S."/>
            <person name="Li R."/>
            <person name="Zhang H."/>
            <person name="Shen G."/>
            <person name="Guo B."/>
            <person name="Wei J."/>
            <person name="Xu J."/>
            <person name="St-Pierre B."/>
            <person name="Chen S."/>
            <person name="Sun C."/>
        </authorList>
    </citation>
    <scope>NUCLEOTIDE SEQUENCE [LARGE SCALE GENOMIC DNA]</scope>
</reference>
<evidence type="ECO:0000313" key="2">
    <source>
        <dbReference type="Proteomes" id="UP001060085"/>
    </source>
</evidence>
<dbReference type="EMBL" id="CM044708">
    <property type="protein sequence ID" value="KAI5649199.1"/>
    <property type="molecule type" value="Genomic_DNA"/>
</dbReference>
<sequence length="541" mass="61874">MFIIIISMPNVHTKQKNHHRHPHESPEQKFRQCQEKCQSTKEVEQRKTCQQQCKQEYGKESEQEGKGAENLLGKKKEEEEKKKKQREKNPYFFEEQRFESRFRTEEGHFRVLQRFSDKSELLEGIDNYRLAKLEANPNTFMIPHHCDSEAVFVVTNGQGTITFVHQQHTESFNLQKGDAIKVPTGSTVYLINRDNNEKLRIFMLVHPINTPGHFEEFFSAGGREPQSFYNVFSNELLEAALNTPQERFKRVFGKLRKGFIIKASQEQIRALSQEQQQEAGSGEGPYSQPGQGQEQGREGESNRGPFNVLQQQPLFSNEYGQFFEATPDTNEQLKHLDFSVAFMNIHKGSMIVPYYNTRSTKLVVVVGGDGHFEMACPHIASQGQESEDKKEKEKKHESKEKKEKESKEKERESTSVEYQRISARFSVGDVFIIPAGHPISIVSSGNDDLQLLGIGVNALHNHKNFLAGKDNIWKQVKQEAKGLSFESEATEVDQIFGSQGNAYFVPGPNKKQSQRKGEEEEEQEQEKGHSLASILDSLGFI</sequence>
<gene>
    <name evidence="1" type="ORF">M9H77_35204</name>
</gene>
<comment type="caution">
    <text evidence="1">The sequence shown here is derived from an EMBL/GenBank/DDBJ whole genome shotgun (WGS) entry which is preliminary data.</text>
</comment>
<protein>
    <submittedName>
        <fullName evidence="1">Uncharacterized protein</fullName>
    </submittedName>
</protein>